<dbReference type="InterPro" id="IPR037018">
    <property type="entry name" value="GH65_N"/>
</dbReference>
<dbReference type="InterPro" id="IPR005196">
    <property type="entry name" value="Glyco_hydro_65_N"/>
</dbReference>
<keyword evidence="3" id="KW-0808">Transferase</keyword>
<dbReference type="GO" id="GO:0016757">
    <property type="term" value="F:glycosyltransferase activity"/>
    <property type="evidence" value="ECO:0007669"/>
    <property type="project" value="UniProtKB-KW"/>
</dbReference>
<evidence type="ECO:0000313" key="11">
    <source>
        <dbReference type="Proteomes" id="UP000184501"/>
    </source>
</evidence>
<dbReference type="PANTHER" id="PTHR11051:SF8">
    <property type="entry name" value="PROTEIN-GLUCOSYLGALACTOSYLHYDROXYLYSINE GLUCOSIDASE"/>
    <property type="match status" value="1"/>
</dbReference>
<evidence type="ECO:0000256" key="3">
    <source>
        <dbReference type="ARBA" id="ARBA00022679"/>
    </source>
</evidence>
<dbReference type="GO" id="GO:0030246">
    <property type="term" value="F:carbohydrate binding"/>
    <property type="evidence" value="ECO:0007669"/>
    <property type="project" value="InterPro"/>
</dbReference>
<dbReference type="InterPro" id="IPR012341">
    <property type="entry name" value="6hp_glycosidase-like_sf"/>
</dbReference>
<feature type="active site" description="Proton donor" evidence="5">
    <location>
        <position position="491"/>
    </location>
</feature>
<proteinExistence type="inferred from homology"/>
<dbReference type="STRING" id="2017.SAMN05444320_108262"/>
<dbReference type="Proteomes" id="UP000184501">
    <property type="component" value="Unassembled WGS sequence"/>
</dbReference>
<keyword evidence="11" id="KW-1185">Reference proteome</keyword>
<dbReference type="Gene3D" id="2.70.98.40">
    <property type="entry name" value="Glycoside hydrolase, family 65, N-terminal domain"/>
    <property type="match status" value="1"/>
</dbReference>
<dbReference type="InterPro" id="IPR005194">
    <property type="entry name" value="Glyco_hydro_65_C"/>
</dbReference>
<evidence type="ECO:0000313" key="9">
    <source>
        <dbReference type="EMBL" id="CAI47642.1"/>
    </source>
</evidence>
<dbReference type="InterPro" id="IPR008928">
    <property type="entry name" value="6-hairpin_glycosidase_sf"/>
</dbReference>
<keyword evidence="9" id="KW-0378">Hydrolase</keyword>
<dbReference type="OrthoDB" id="9816160at2"/>
<protein>
    <submittedName>
        <fullName evidence="10">Kojibiose phosphorylase</fullName>
    </submittedName>
    <submittedName>
        <fullName evidence="9">Putative phosphorylase or hydrolase</fullName>
    </submittedName>
</protein>
<sequence length="780" mass="85869">MTSTASDPNRGPGGQADPGWVIERTAYRRTEDSFYESLFALSNGRIGVRATADFDAGGGWPGFYHARMYARAVTVRRHLVNAPTPAFRAVLVDGVPLAVTADRVTEFRQRLDLRRARQELVVTVRDGQGRHTRIETTTLLPAQFTTTLVQRVAVTPLDHDAPVTVLTGVDWSTGNGDLGGQLPRVRVHHAEPLDLGYRPGRLDARVRSFGHEEEITERLAVLAASAEPEARDVCFGRVRHAEALRFAGGAGREIRVDTVAVISTNFDDDAVSVDPDVDAVPDIDLVVAEHERIWAERWRRHAEVEGDPAIVQGMRYSQFHLFGSIDRGRTVHNVPARGLSSEYHSGHFFYNTEFFALPHAAWTDPAAAKAMLRFRVATLDAAREHARRTGYEGARFPEEADLLGESGSAHLVRDVLRDDEWEERAGAQVVHTSADVLHGLRSYVEITGDRDVLREECVPLLVETARYLACLLRFDPEVGGRTVRGIMGFDEYHYDVDHDFGTNALVSWGLSWAAETLRELAGHHSEVRAALRERGIGEDVLQEWAVAAREVYLPPARDGVRPLFAGYFELPDELCSVEPGHNLPGPVKENDERRLSGLVKQADVVQTMVLLSERFTREEIERNLRYYEPRTAHGSSLSPMTHAIAAAWAGDLPLATRLLAGTARYNLDFAPRDNFRNGIHLGAGAGAWLVLVRGFLGADASGEVLRFAPRLPEGVTALRVPLRWRGRGLTVALTADGLELVADGDNPLTLPVEVDGRRAELAPGGRRVFAPAPSGAVLTG</sequence>
<dbReference type="Pfam" id="PF03632">
    <property type="entry name" value="Glyco_hydro_65m"/>
    <property type="match status" value="1"/>
</dbReference>
<comment type="similarity">
    <text evidence="1">Belongs to the glycosyl hydrolase 65 family.</text>
</comment>
<dbReference type="GO" id="GO:0004553">
    <property type="term" value="F:hydrolase activity, hydrolyzing O-glycosyl compounds"/>
    <property type="evidence" value="ECO:0007669"/>
    <property type="project" value="TreeGrafter"/>
</dbReference>
<dbReference type="Gene3D" id="2.60.420.10">
    <property type="entry name" value="Maltose phosphorylase, domain 3"/>
    <property type="match status" value="1"/>
</dbReference>
<reference evidence="9" key="1">
    <citation type="submission" date="2005-01" db="EMBL/GenBank/DDBJ databases">
        <title>Comparison of the "mixed" gene clusters for the biosynthesis of the aminoglycoside antibiotics apramycin (Streptoalloteichus hindustanus DSM 44523 and Streptomyces tenebrarius DSM 40477)and hygromycin B (Streptomyces hygroscopicus subsp. hygroscopicus DSM 40578), which contain genes related to both the biosynthesis of other aminoglycosides and cell-wall sugars.</title>
        <authorList>
            <person name="Aboshanab K.M."/>
            <person name="Schmidt-Beissner H."/>
            <person name="Wehmeier U.F."/>
            <person name="Welzel K."/>
            <person name="Vente A."/>
            <person name="Piepersberg W."/>
        </authorList>
    </citation>
    <scope>NUCLEOTIDE SEQUENCE</scope>
    <source>
        <strain evidence="9">Type strain:DSM 44523</strain>
    </source>
</reference>
<dbReference type="RefSeq" id="WP_073487333.1">
    <property type="nucleotide sequence ID" value="NZ_FQVN01000008.1"/>
</dbReference>
<name>Q2MEY2_STRHI</name>
<dbReference type="SMR" id="Q2MEY2"/>
<accession>Q2MEY2</accession>
<dbReference type="SUPFAM" id="SSF48208">
    <property type="entry name" value="Six-hairpin glycosidases"/>
    <property type="match status" value="1"/>
</dbReference>
<evidence type="ECO:0000256" key="1">
    <source>
        <dbReference type="ARBA" id="ARBA00006768"/>
    </source>
</evidence>
<feature type="domain" description="Glycoside hydrolase family 65 central catalytic" evidence="6">
    <location>
        <begin position="315"/>
        <end position="688"/>
    </location>
</feature>
<dbReference type="EMBL" id="AJ875019">
    <property type="protein sequence ID" value="CAI47642.1"/>
    <property type="molecule type" value="Genomic_DNA"/>
</dbReference>
<evidence type="ECO:0000259" key="7">
    <source>
        <dbReference type="Pfam" id="PF03633"/>
    </source>
</evidence>
<gene>
    <name evidence="9" type="primary">aprO</name>
    <name evidence="10" type="ORF">SAMN05444320_108262</name>
    <name evidence="9" type="ORF">ShinN01.7c</name>
</gene>
<evidence type="ECO:0000259" key="6">
    <source>
        <dbReference type="Pfam" id="PF03632"/>
    </source>
</evidence>
<dbReference type="GO" id="GO:0005975">
    <property type="term" value="P:carbohydrate metabolic process"/>
    <property type="evidence" value="ECO:0007669"/>
    <property type="project" value="InterPro"/>
</dbReference>
<dbReference type="InterPro" id="IPR005195">
    <property type="entry name" value="Glyco_hydro_65_M"/>
</dbReference>
<dbReference type="EMBL" id="FQVN01000008">
    <property type="protein sequence ID" value="SHG39233.1"/>
    <property type="molecule type" value="Genomic_DNA"/>
</dbReference>
<dbReference type="InterPro" id="IPR017045">
    <property type="entry name" value="Malt_Pase/Glycosyl_Hdrlase"/>
</dbReference>
<evidence type="ECO:0000256" key="2">
    <source>
        <dbReference type="ARBA" id="ARBA00022676"/>
    </source>
</evidence>
<dbReference type="CAZy" id="GH65">
    <property type="family name" value="Glycoside Hydrolase Family 65"/>
</dbReference>
<evidence type="ECO:0000256" key="5">
    <source>
        <dbReference type="PIRSR" id="PIRSR036289-50"/>
    </source>
</evidence>
<dbReference type="Pfam" id="PF03633">
    <property type="entry name" value="Glyco_hydro_65C"/>
    <property type="match status" value="1"/>
</dbReference>
<dbReference type="Pfam" id="PF03636">
    <property type="entry name" value="Glyco_hydro_65N"/>
    <property type="match status" value="1"/>
</dbReference>
<dbReference type="InterPro" id="IPR011013">
    <property type="entry name" value="Gal_mutarotase_sf_dom"/>
</dbReference>
<feature type="domain" description="Glycoside hydrolase family 65 C-terminal" evidence="7">
    <location>
        <begin position="702"/>
        <end position="761"/>
    </location>
</feature>
<evidence type="ECO:0000256" key="4">
    <source>
        <dbReference type="ARBA" id="ARBA00023295"/>
    </source>
</evidence>
<dbReference type="Gene3D" id="1.50.10.10">
    <property type="match status" value="1"/>
</dbReference>
<keyword evidence="2" id="KW-0328">Glycosyltransferase</keyword>
<dbReference type="PIRSF" id="PIRSF036289">
    <property type="entry name" value="Glycosyl_hydrolase_malt_phosph"/>
    <property type="match status" value="1"/>
</dbReference>
<feature type="domain" description="Glycoside hydrolase family 65 N-terminal" evidence="8">
    <location>
        <begin position="26"/>
        <end position="264"/>
    </location>
</feature>
<dbReference type="PANTHER" id="PTHR11051">
    <property type="entry name" value="GLYCOSYL HYDROLASE-RELATED"/>
    <property type="match status" value="1"/>
</dbReference>
<evidence type="ECO:0000313" key="10">
    <source>
        <dbReference type="EMBL" id="SHG39233.1"/>
    </source>
</evidence>
<dbReference type="AlphaFoldDB" id="Q2MEY2"/>
<dbReference type="SUPFAM" id="SSF74650">
    <property type="entry name" value="Galactose mutarotase-like"/>
    <property type="match status" value="1"/>
</dbReference>
<keyword evidence="4" id="KW-0326">Glycosidase</keyword>
<reference evidence="10 11" key="2">
    <citation type="submission" date="2016-11" db="EMBL/GenBank/DDBJ databases">
        <authorList>
            <person name="Jaros S."/>
            <person name="Januszkiewicz K."/>
            <person name="Wedrychowicz H."/>
        </authorList>
    </citation>
    <scope>NUCLEOTIDE SEQUENCE [LARGE SCALE GENOMIC DNA]</scope>
    <source>
        <strain evidence="10 11">DSM 44523</strain>
    </source>
</reference>
<organism evidence="9">
    <name type="scientific">Streptoalloteichus hindustanus</name>
    <dbReference type="NCBI Taxonomy" id="2017"/>
    <lineage>
        <taxon>Bacteria</taxon>
        <taxon>Bacillati</taxon>
        <taxon>Actinomycetota</taxon>
        <taxon>Actinomycetes</taxon>
        <taxon>Pseudonocardiales</taxon>
        <taxon>Pseudonocardiaceae</taxon>
        <taxon>Streptoalloteichus</taxon>
    </lineage>
</organism>
<evidence type="ECO:0000259" key="8">
    <source>
        <dbReference type="Pfam" id="PF03636"/>
    </source>
</evidence>